<dbReference type="Gene3D" id="3.30.1240.10">
    <property type="match status" value="1"/>
</dbReference>
<proteinExistence type="predicted"/>
<dbReference type="CDD" id="cd07516">
    <property type="entry name" value="HAD_Pase"/>
    <property type="match status" value="1"/>
</dbReference>
<dbReference type="InterPro" id="IPR006379">
    <property type="entry name" value="HAD-SF_hydro_IIB"/>
</dbReference>
<dbReference type="GO" id="GO:0000287">
    <property type="term" value="F:magnesium ion binding"/>
    <property type="evidence" value="ECO:0007669"/>
    <property type="project" value="TreeGrafter"/>
</dbReference>
<dbReference type="AlphaFoldDB" id="M2YBD0"/>
<organism evidence="2 3">
    <name type="scientific">Kocuria palustris PEL</name>
    <dbReference type="NCBI Taxonomy" id="1236550"/>
    <lineage>
        <taxon>Bacteria</taxon>
        <taxon>Bacillati</taxon>
        <taxon>Actinomycetota</taxon>
        <taxon>Actinomycetes</taxon>
        <taxon>Micrococcales</taxon>
        <taxon>Micrococcaceae</taxon>
        <taxon>Kocuria</taxon>
    </lineage>
</organism>
<dbReference type="GO" id="GO:0016791">
    <property type="term" value="F:phosphatase activity"/>
    <property type="evidence" value="ECO:0007669"/>
    <property type="project" value="TreeGrafter"/>
</dbReference>
<dbReference type="InterPro" id="IPR000150">
    <property type="entry name" value="Cof"/>
</dbReference>
<keyword evidence="3" id="KW-1185">Reference proteome</keyword>
<feature type="region of interest" description="Disordered" evidence="1">
    <location>
        <begin position="271"/>
        <end position="292"/>
    </location>
</feature>
<dbReference type="NCBIfam" id="TIGR01484">
    <property type="entry name" value="HAD-SF-IIB"/>
    <property type="match status" value="1"/>
</dbReference>
<dbReference type="InterPro" id="IPR023214">
    <property type="entry name" value="HAD_sf"/>
</dbReference>
<dbReference type="RefSeq" id="WP_006215349.1">
    <property type="nucleotide sequence ID" value="NZ_ANHZ02000019.1"/>
</dbReference>
<dbReference type="SFLD" id="SFLDG01140">
    <property type="entry name" value="C2.B:_Phosphomannomutase_and_P"/>
    <property type="match status" value="1"/>
</dbReference>
<evidence type="ECO:0000313" key="3">
    <source>
        <dbReference type="Proteomes" id="UP000009877"/>
    </source>
</evidence>
<protein>
    <submittedName>
        <fullName evidence="2">Cof-like hydrolase</fullName>
    </submittedName>
</protein>
<accession>M2YBD0</accession>
<dbReference type="NCBIfam" id="TIGR00099">
    <property type="entry name" value="Cof-subfamily"/>
    <property type="match status" value="1"/>
</dbReference>
<dbReference type="PROSITE" id="PS01229">
    <property type="entry name" value="COF_2"/>
    <property type="match status" value="1"/>
</dbReference>
<reference evidence="2 3" key="1">
    <citation type="journal article" date="2014" name="Genome Announc.">
        <title>Draft Genome Sequence of Kocuria palustris PEL.</title>
        <authorList>
            <person name="Sharma G."/>
            <person name="Khatri I."/>
            <person name="Subramanian S."/>
        </authorList>
    </citation>
    <scope>NUCLEOTIDE SEQUENCE [LARGE SCALE GENOMIC DNA]</scope>
    <source>
        <strain evidence="2 3">PEL</strain>
    </source>
</reference>
<dbReference type="PANTHER" id="PTHR10000:SF8">
    <property type="entry name" value="HAD SUPERFAMILY HYDROLASE-LIKE, TYPE 3"/>
    <property type="match status" value="1"/>
</dbReference>
<sequence length="292" mass="31481">MTFRLVAFDIDGTLLGSDRQLQPGTRLGLEAIREAGAQIMLASGRPIPGLKQLAEKLEIGEDLILAGMNGSIIVDQASGEVIARREIDAQTAQEIIDHVLSRGLIVMIPLGEELFASEPEHPQVRHEAEGNALSIRPLPQVADLPEPATKLLFTGERPELLELQKELDRDFADRAECTFSSPIYFEATARGVDKSSAITDYCAAKGIPLEAVMAFGDNGNDITMLSAAGLGVAMGNGIPEAKEAADVVTATNDDEGIARILEQYFPFSLSEVDAQDERREDRTETPEPTGRG</sequence>
<dbReference type="Gene3D" id="3.40.50.1000">
    <property type="entry name" value="HAD superfamily/HAD-like"/>
    <property type="match status" value="1"/>
</dbReference>
<evidence type="ECO:0000256" key="1">
    <source>
        <dbReference type="SAM" id="MobiDB-lite"/>
    </source>
</evidence>
<dbReference type="GeneID" id="93316221"/>
<dbReference type="Pfam" id="PF08282">
    <property type="entry name" value="Hydrolase_3"/>
    <property type="match status" value="1"/>
</dbReference>
<dbReference type="SFLD" id="SFLDS00003">
    <property type="entry name" value="Haloacid_Dehalogenase"/>
    <property type="match status" value="1"/>
</dbReference>
<gene>
    <name evidence="2" type="ORF">C884_00920</name>
</gene>
<dbReference type="SUPFAM" id="SSF56784">
    <property type="entry name" value="HAD-like"/>
    <property type="match status" value="1"/>
</dbReference>
<dbReference type="EMBL" id="ANHZ02000019">
    <property type="protein sequence ID" value="EME35919.1"/>
    <property type="molecule type" value="Genomic_DNA"/>
</dbReference>
<dbReference type="InterPro" id="IPR036412">
    <property type="entry name" value="HAD-like_sf"/>
</dbReference>
<evidence type="ECO:0000313" key="2">
    <source>
        <dbReference type="EMBL" id="EME35919.1"/>
    </source>
</evidence>
<feature type="compositionally biased region" description="Basic and acidic residues" evidence="1">
    <location>
        <begin position="275"/>
        <end position="285"/>
    </location>
</feature>
<dbReference type="PANTHER" id="PTHR10000">
    <property type="entry name" value="PHOSPHOSERINE PHOSPHATASE"/>
    <property type="match status" value="1"/>
</dbReference>
<comment type="caution">
    <text evidence="2">The sequence shown here is derived from an EMBL/GenBank/DDBJ whole genome shotgun (WGS) entry which is preliminary data.</text>
</comment>
<dbReference type="GO" id="GO:0005829">
    <property type="term" value="C:cytosol"/>
    <property type="evidence" value="ECO:0007669"/>
    <property type="project" value="TreeGrafter"/>
</dbReference>
<dbReference type="Proteomes" id="UP000009877">
    <property type="component" value="Unassembled WGS sequence"/>
</dbReference>
<name>M2YBD0_9MICC</name>